<evidence type="ECO:0000313" key="1">
    <source>
        <dbReference type="EMBL" id="SDK58420.1"/>
    </source>
</evidence>
<reference evidence="1 2" key="1">
    <citation type="submission" date="2016-10" db="EMBL/GenBank/DDBJ databases">
        <authorList>
            <person name="de Groot N.N."/>
        </authorList>
    </citation>
    <scope>NUCLEOTIDE SEQUENCE [LARGE SCALE GENOMIC DNA]</scope>
    <source>
        <strain evidence="1 2">CGMCC 1.10076</strain>
    </source>
</reference>
<name>A0A1G9D3B3_9FLAO</name>
<dbReference type="RefSeq" id="WP_091399168.1">
    <property type="nucleotide sequence ID" value="NZ_BKAI01000016.1"/>
</dbReference>
<dbReference type="PROSITE" id="PS51257">
    <property type="entry name" value="PROKAR_LIPOPROTEIN"/>
    <property type="match status" value="1"/>
</dbReference>
<accession>A0A1G9D3B3</accession>
<organism evidence="1 2">
    <name type="scientific">Flavobacterium noncentrifugens</name>
    <dbReference type="NCBI Taxonomy" id="1128970"/>
    <lineage>
        <taxon>Bacteria</taxon>
        <taxon>Pseudomonadati</taxon>
        <taxon>Bacteroidota</taxon>
        <taxon>Flavobacteriia</taxon>
        <taxon>Flavobacteriales</taxon>
        <taxon>Flavobacteriaceae</taxon>
        <taxon>Flavobacterium</taxon>
    </lineage>
</organism>
<proteinExistence type="predicted"/>
<dbReference type="STRING" id="1128970.SAMN04487935_3706"/>
<sequence>MKKITLLIFGIVLISCNKKETPEPETIVVDSLATAKVSENLVIAPGEKIGNTMIGANAETLSALGQPDLSDAAMGKAWMSWFSKNPNNPGTELMVSTGYKDSEMKEKTIREIRVNSPDFKTAGGNGVGNTVLDIVEEFPNIKATTAYSNIKTGQEVEVFDDQFSGIAFEIQKEAPKKCIAIIIHEKDKPVRVDYTVLHSEFQLKDVDNF</sequence>
<dbReference type="AlphaFoldDB" id="A0A1G9D3B3"/>
<keyword evidence="2" id="KW-1185">Reference proteome</keyword>
<evidence type="ECO:0008006" key="3">
    <source>
        <dbReference type="Google" id="ProtNLM"/>
    </source>
</evidence>
<dbReference type="Proteomes" id="UP000199580">
    <property type="component" value="Unassembled WGS sequence"/>
</dbReference>
<protein>
    <recommendedName>
        <fullName evidence="3">Lipoprotein</fullName>
    </recommendedName>
</protein>
<gene>
    <name evidence="1" type="ORF">SAMN04487935_3706</name>
</gene>
<dbReference type="EMBL" id="FNEZ01000008">
    <property type="protein sequence ID" value="SDK58420.1"/>
    <property type="molecule type" value="Genomic_DNA"/>
</dbReference>
<dbReference type="OrthoDB" id="1494315at2"/>
<evidence type="ECO:0000313" key="2">
    <source>
        <dbReference type="Proteomes" id="UP000199580"/>
    </source>
</evidence>